<dbReference type="PANTHER" id="PTHR42781">
    <property type="entry name" value="SPERMIDINE/PUTRESCINE IMPORT ATP-BINDING PROTEIN POTA"/>
    <property type="match status" value="1"/>
</dbReference>
<reference evidence="7 8" key="1">
    <citation type="submission" date="2023-10" db="EMBL/GenBank/DDBJ databases">
        <title>Surface-active antibiotics is a multifunctional adaptation for post-fire microbes.</title>
        <authorList>
            <person name="Liu M.D."/>
            <person name="Du Y."/>
            <person name="Koupaei S.K."/>
            <person name="Kim N.R."/>
            <person name="Zhang W."/>
            <person name="Traxler M.F."/>
        </authorList>
    </citation>
    <scope>NUCLEOTIDE SEQUENCE [LARGE SCALE GENOMIC DNA]</scope>
    <source>
        <strain evidence="7 8">F3</strain>
    </source>
</reference>
<name>A0ABZ0EAN5_9BURK</name>
<keyword evidence="3" id="KW-0997">Cell inner membrane</keyword>
<evidence type="ECO:0000259" key="6">
    <source>
        <dbReference type="PROSITE" id="PS50893"/>
    </source>
</evidence>
<keyword evidence="5 7" id="KW-0067">ATP-binding</keyword>
<dbReference type="InterPro" id="IPR017871">
    <property type="entry name" value="ABC_transporter-like_CS"/>
</dbReference>
<dbReference type="InterPro" id="IPR003439">
    <property type="entry name" value="ABC_transporter-like_ATP-bd"/>
</dbReference>
<evidence type="ECO:0000256" key="2">
    <source>
        <dbReference type="ARBA" id="ARBA00022475"/>
    </source>
</evidence>
<dbReference type="SUPFAM" id="SSF50331">
    <property type="entry name" value="MOP-like"/>
    <property type="match status" value="1"/>
</dbReference>
<dbReference type="Pfam" id="PF00005">
    <property type="entry name" value="ABC_tran"/>
    <property type="match status" value="1"/>
</dbReference>
<dbReference type="PANTHER" id="PTHR42781:SF4">
    <property type="entry name" value="SPERMIDINE_PUTRESCINE IMPORT ATP-BINDING PROTEIN POTA"/>
    <property type="match status" value="1"/>
</dbReference>
<gene>
    <name evidence="7" type="ORF">RW095_05920</name>
</gene>
<evidence type="ECO:0000256" key="5">
    <source>
        <dbReference type="ARBA" id="ARBA00022840"/>
    </source>
</evidence>
<evidence type="ECO:0000256" key="4">
    <source>
        <dbReference type="ARBA" id="ARBA00022741"/>
    </source>
</evidence>
<dbReference type="Proteomes" id="UP001302652">
    <property type="component" value="Chromosome 3"/>
</dbReference>
<evidence type="ECO:0000256" key="3">
    <source>
        <dbReference type="ARBA" id="ARBA00022519"/>
    </source>
</evidence>
<dbReference type="SUPFAM" id="SSF52540">
    <property type="entry name" value="P-loop containing nucleoside triphosphate hydrolases"/>
    <property type="match status" value="1"/>
</dbReference>
<keyword evidence="1" id="KW-0813">Transport</keyword>
<sequence length="353" mass="38083">MRIDYRIDRPVRLEASFEVEGFTVLLGQSGEGKTTLLRAIAGLLPAQGEPFGGLPPQHRAIGYLPQGYALFPHLCAWENVAFALPRGSHRRAQAIGFLARVRLAQVADHYPIALSGGQQQRVALARALARKPQLLLLDEPTSALDAATRNEVMAELIAEMHEFGLPALAVSHDPHVAMLADRVAVMSGRRIVQQGTPEQVLSRPASVAVARLLGHRNVFTAVVTGHEAATGTTVLQWETANGSTLRVPQQAGLAAGQRVHWMIPAAAVRLPSAKAEQYRSGNPVVGRVETLLNLGALCQVALRCGAEQLWLAAPVDLVRHHRLTPGHEITVDLRSNGLLCWPHTDRPGSGEHA</sequence>
<dbReference type="PROSITE" id="PS00211">
    <property type="entry name" value="ABC_TRANSPORTER_1"/>
    <property type="match status" value="1"/>
</dbReference>
<organism evidence="7 8">
    <name type="scientific">Paraburkholderia kirstenboschensis</name>
    <dbReference type="NCBI Taxonomy" id="1245436"/>
    <lineage>
        <taxon>Bacteria</taxon>
        <taxon>Pseudomonadati</taxon>
        <taxon>Pseudomonadota</taxon>
        <taxon>Betaproteobacteria</taxon>
        <taxon>Burkholderiales</taxon>
        <taxon>Burkholderiaceae</taxon>
        <taxon>Paraburkholderia</taxon>
    </lineage>
</organism>
<keyword evidence="2" id="KW-1003">Cell membrane</keyword>
<dbReference type="SMART" id="SM00382">
    <property type="entry name" value="AAA"/>
    <property type="match status" value="1"/>
</dbReference>
<evidence type="ECO:0000313" key="8">
    <source>
        <dbReference type="Proteomes" id="UP001302652"/>
    </source>
</evidence>
<dbReference type="InterPro" id="IPR027417">
    <property type="entry name" value="P-loop_NTPase"/>
</dbReference>
<dbReference type="InterPro" id="IPR008995">
    <property type="entry name" value="Mo/tungstate-bd_C_term_dom"/>
</dbReference>
<protein>
    <submittedName>
        <fullName evidence="7">ABC transporter ATP-binding protein</fullName>
    </submittedName>
</protein>
<evidence type="ECO:0000256" key="1">
    <source>
        <dbReference type="ARBA" id="ARBA00022448"/>
    </source>
</evidence>
<dbReference type="InterPro" id="IPR003593">
    <property type="entry name" value="AAA+_ATPase"/>
</dbReference>
<accession>A0ABZ0EAN5</accession>
<keyword evidence="4" id="KW-0547">Nucleotide-binding</keyword>
<dbReference type="RefSeq" id="WP_317015094.1">
    <property type="nucleotide sequence ID" value="NZ_CP136511.1"/>
</dbReference>
<dbReference type="Gene3D" id="3.40.50.300">
    <property type="entry name" value="P-loop containing nucleotide triphosphate hydrolases"/>
    <property type="match status" value="1"/>
</dbReference>
<keyword evidence="3" id="KW-0472">Membrane</keyword>
<dbReference type="EMBL" id="CP136511">
    <property type="protein sequence ID" value="WOD13539.1"/>
    <property type="molecule type" value="Genomic_DNA"/>
</dbReference>
<feature type="domain" description="ABC transporter" evidence="6">
    <location>
        <begin position="1"/>
        <end position="213"/>
    </location>
</feature>
<keyword evidence="8" id="KW-1185">Reference proteome</keyword>
<proteinExistence type="predicted"/>
<evidence type="ECO:0000313" key="7">
    <source>
        <dbReference type="EMBL" id="WOD13539.1"/>
    </source>
</evidence>
<dbReference type="PROSITE" id="PS50893">
    <property type="entry name" value="ABC_TRANSPORTER_2"/>
    <property type="match status" value="1"/>
</dbReference>
<dbReference type="GO" id="GO:0005524">
    <property type="term" value="F:ATP binding"/>
    <property type="evidence" value="ECO:0007669"/>
    <property type="project" value="UniProtKB-KW"/>
</dbReference>
<dbReference type="InterPro" id="IPR050093">
    <property type="entry name" value="ABC_SmlMolc_Importer"/>
</dbReference>